<gene>
    <name evidence="3" type="ORF">F3J38_18940</name>
</gene>
<keyword evidence="2" id="KW-0812">Transmembrane</keyword>
<feature type="transmembrane region" description="Helical" evidence="2">
    <location>
        <begin position="143"/>
        <end position="168"/>
    </location>
</feature>
<evidence type="ECO:0000256" key="2">
    <source>
        <dbReference type="SAM" id="Phobius"/>
    </source>
</evidence>
<protein>
    <submittedName>
        <fullName evidence="3">Uncharacterized protein</fullName>
    </submittedName>
</protein>
<feature type="region of interest" description="Disordered" evidence="1">
    <location>
        <begin position="182"/>
        <end position="203"/>
    </location>
</feature>
<dbReference type="Proteomes" id="UP000780690">
    <property type="component" value="Unassembled WGS sequence"/>
</dbReference>
<reference evidence="3 4" key="1">
    <citation type="journal article" date="2019" name="bioRxiv">
        <title>Bacteria contribute to plant secondary compound degradation in a generalist herbivore system.</title>
        <authorList>
            <person name="Francoeur C.B."/>
            <person name="Khadempour L."/>
            <person name="Moreira-Soto R.D."/>
            <person name="Gotting K."/>
            <person name="Book A.J."/>
            <person name="Pinto-Tomas A.A."/>
            <person name="Keefover-Ring K."/>
            <person name="Currie C.R."/>
        </authorList>
    </citation>
    <scope>NUCLEOTIDE SEQUENCE [LARGE SCALE GENOMIC DNA]</scope>
    <source>
        <strain evidence="3 4">Acro-805</strain>
    </source>
</reference>
<sequence>MAENSHLNKLNEQLEQIKLLAQAEIESKINDENFTKENDYTLEEETTFKENEDPSTYLKKYIEYAEALDNIKTRRKNGKILKWKIKNQKQDVKMRRRYASKAYKFVFMWSCFLFLTILFVGFGDLQIEANDFKWHSKFTISDPVLIALISGVTVNIVAVFVIVIRNLFPVTKVDLEEMEKLAKKSDVGTEKNKDKKGNEPSSD</sequence>
<evidence type="ECO:0000313" key="4">
    <source>
        <dbReference type="Proteomes" id="UP000780690"/>
    </source>
</evidence>
<feature type="transmembrane region" description="Helical" evidence="2">
    <location>
        <begin position="102"/>
        <end position="123"/>
    </location>
</feature>
<keyword evidence="2" id="KW-1133">Transmembrane helix</keyword>
<dbReference type="RefSeq" id="WP_167140899.1">
    <property type="nucleotide sequence ID" value="NZ_VWXD01000006.1"/>
</dbReference>
<dbReference type="EMBL" id="VWXD01000006">
    <property type="protein sequence ID" value="NIF02112.1"/>
    <property type="molecule type" value="Genomic_DNA"/>
</dbReference>
<name>A0ABX0QYU7_9GAMM</name>
<evidence type="ECO:0000313" key="3">
    <source>
        <dbReference type="EMBL" id="NIF02112.1"/>
    </source>
</evidence>
<evidence type="ECO:0000256" key="1">
    <source>
        <dbReference type="SAM" id="MobiDB-lite"/>
    </source>
</evidence>
<proteinExistence type="predicted"/>
<keyword evidence="4" id="KW-1185">Reference proteome</keyword>
<accession>A0ABX0QYU7</accession>
<comment type="caution">
    <text evidence="3">The sequence shown here is derived from an EMBL/GenBank/DDBJ whole genome shotgun (WGS) entry which is preliminary data.</text>
</comment>
<keyword evidence="2" id="KW-0472">Membrane</keyword>
<organism evidence="3 4">
    <name type="scientific">Candidatus Pantoea formicae</name>
    <dbReference type="NCBI Taxonomy" id="2608355"/>
    <lineage>
        <taxon>Bacteria</taxon>
        <taxon>Pseudomonadati</taxon>
        <taxon>Pseudomonadota</taxon>
        <taxon>Gammaproteobacteria</taxon>
        <taxon>Enterobacterales</taxon>
        <taxon>Erwiniaceae</taxon>
        <taxon>Pantoea</taxon>
    </lineage>
</organism>